<reference evidence="4 5" key="2">
    <citation type="submission" date="2018-11" db="EMBL/GenBank/DDBJ databases">
        <authorList>
            <consortium name="Pathogen Informatics"/>
        </authorList>
    </citation>
    <scope>NUCLEOTIDE SEQUENCE [LARGE SCALE GENOMIC DNA]</scope>
</reference>
<proteinExistence type="inferred from homology"/>
<keyword evidence="3" id="KW-0862">Zinc</keyword>
<dbReference type="SUPFAM" id="SSF141678">
    <property type="entry name" value="MAL13P1.257-like"/>
    <property type="match status" value="1"/>
</dbReference>
<protein>
    <submittedName>
        <fullName evidence="6">UPF0587 protein</fullName>
    </submittedName>
</protein>
<dbReference type="PANTHER" id="PTHR12857:SF0">
    <property type="entry name" value="CXXC MOTIF CONTAINING ZINC BINDING PROTEIN"/>
    <property type="match status" value="1"/>
</dbReference>
<dbReference type="PANTHER" id="PTHR12857">
    <property type="entry name" value="CXXC MOTIF CONTAINING ZINC BINDING PROTEIN"/>
    <property type="match status" value="1"/>
</dbReference>
<dbReference type="WBParaSite" id="HNAJ_0000365301-mRNA-1">
    <property type="protein sequence ID" value="HNAJ_0000365301-mRNA-1"/>
    <property type="gene ID" value="HNAJ_0000365301"/>
</dbReference>
<accession>A0A0R3T9B4</accession>
<evidence type="ECO:0000313" key="5">
    <source>
        <dbReference type="Proteomes" id="UP000278807"/>
    </source>
</evidence>
<evidence type="ECO:0000313" key="4">
    <source>
        <dbReference type="EMBL" id="VDN99510.1"/>
    </source>
</evidence>
<comment type="similarity">
    <text evidence="1">Belongs to the UPF0587 family.</text>
</comment>
<keyword evidence="2" id="KW-0479">Metal-binding</keyword>
<evidence type="ECO:0000256" key="3">
    <source>
        <dbReference type="ARBA" id="ARBA00022833"/>
    </source>
</evidence>
<name>A0A0R3T9B4_RODNA</name>
<keyword evidence="5" id="KW-1185">Reference proteome</keyword>
<dbReference type="InterPro" id="IPR008584">
    <property type="entry name" value="CXXC_Zn-binding_euk"/>
</dbReference>
<dbReference type="Pfam" id="PF05907">
    <property type="entry name" value="CXXC_Zn-b_euk"/>
    <property type="match status" value="1"/>
</dbReference>
<gene>
    <name evidence="4" type="ORF">HNAJ_LOCUS3651</name>
</gene>
<dbReference type="OrthoDB" id="10248838at2759"/>
<reference evidence="6" key="1">
    <citation type="submission" date="2017-02" db="UniProtKB">
        <authorList>
            <consortium name="WormBaseParasite"/>
        </authorList>
    </citation>
    <scope>IDENTIFICATION</scope>
</reference>
<evidence type="ECO:0000256" key="1">
    <source>
        <dbReference type="ARBA" id="ARBA00007818"/>
    </source>
</evidence>
<organism evidence="6">
    <name type="scientific">Rodentolepis nana</name>
    <name type="common">Dwarf tapeworm</name>
    <name type="synonym">Hymenolepis nana</name>
    <dbReference type="NCBI Taxonomy" id="102285"/>
    <lineage>
        <taxon>Eukaryota</taxon>
        <taxon>Metazoa</taxon>
        <taxon>Spiralia</taxon>
        <taxon>Lophotrochozoa</taxon>
        <taxon>Platyhelminthes</taxon>
        <taxon>Cestoda</taxon>
        <taxon>Eucestoda</taxon>
        <taxon>Cyclophyllidea</taxon>
        <taxon>Hymenolepididae</taxon>
        <taxon>Rodentolepis</taxon>
    </lineage>
</organism>
<dbReference type="STRING" id="102285.A0A0R3T9B4"/>
<dbReference type="Proteomes" id="UP000278807">
    <property type="component" value="Unassembled WGS sequence"/>
</dbReference>
<evidence type="ECO:0000313" key="6">
    <source>
        <dbReference type="WBParaSite" id="HNAJ_0000365301-mRNA-1"/>
    </source>
</evidence>
<dbReference type="AlphaFoldDB" id="A0A0R3T9B4"/>
<sequence length="162" mass="18179">MPNFELLFSAQLTNVKEILPPNTDTDWFIKVQCTSCGEIHEKFVSVNSEERIPTMNSRNSVNMCLKCKFCGRELTSDIVADSVKPYTGDDSGQLRPIVRFSCSGLVPIEFSIRDGWQVTSSSPSETVFSDVDLSSGEWVGFDENSDVCLEIMEIETQFKLTK</sequence>
<dbReference type="EMBL" id="UZAE01002201">
    <property type="protein sequence ID" value="VDN99510.1"/>
    <property type="molecule type" value="Genomic_DNA"/>
</dbReference>
<dbReference type="GO" id="GO:0008270">
    <property type="term" value="F:zinc ion binding"/>
    <property type="evidence" value="ECO:0007669"/>
    <property type="project" value="TreeGrafter"/>
</dbReference>
<evidence type="ECO:0000256" key="2">
    <source>
        <dbReference type="ARBA" id="ARBA00022723"/>
    </source>
</evidence>